<dbReference type="SUPFAM" id="SSF53300">
    <property type="entry name" value="vWA-like"/>
    <property type="match status" value="1"/>
</dbReference>
<accession>A0A4R6VUX7</accession>
<dbReference type="Gene3D" id="3.40.50.410">
    <property type="entry name" value="von Willebrand factor, type A domain"/>
    <property type="match status" value="2"/>
</dbReference>
<organism evidence="3 4">
    <name type="scientific">Maritalea mobilis</name>
    <dbReference type="NCBI Taxonomy" id="483324"/>
    <lineage>
        <taxon>Bacteria</taxon>
        <taxon>Pseudomonadati</taxon>
        <taxon>Pseudomonadota</taxon>
        <taxon>Alphaproteobacteria</taxon>
        <taxon>Hyphomicrobiales</taxon>
        <taxon>Devosiaceae</taxon>
        <taxon>Maritalea</taxon>
    </lineage>
</organism>
<keyword evidence="1" id="KW-0812">Transmembrane</keyword>
<dbReference type="InterPro" id="IPR002035">
    <property type="entry name" value="VWF_A"/>
</dbReference>
<evidence type="ECO:0000313" key="4">
    <source>
        <dbReference type="Proteomes" id="UP000295391"/>
    </source>
</evidence>
<feature type="transmembrane region" description="Helical" evidence="1">
    <location>
        <begin position="21"/>
        <end position="43"/>
    </location>
</feature>
<dbReference type="OrthoDB" id="7522752at2"/>
<evidence type="ECO:0000313" key="3">
    <source>
        <dbReference type="EMBL" id="TDQ64011.1"/>
    </source>
</evidence>
<comment type="caution">
    <text evidence="3">The sequence shown here is derived from an EMBL/GenBank/DDBJ whole genome shotgun (WGS) entry which is preliminary data.</text>
</comment>
<keyword evidence="1" id="KW-0472">Membrane</keyword>
<feature type="domain" description="VWFA" evidence="2">
    <location>
        <begin position="421"/>
        <end position="583"/>
    </location>
</feature>
<gene>
    <name evidence="3" type="ORF">ATL17_2020</name>
</gene>
<evidence type="ECO:0000256" key="1">
    <source>
        <dbReference type="SAM" id="Phobius"/>
    </source>
</evidence>
<dbReference type="EMBL" id="SNYR01000002">
    <property type="protein sequence ID" value="TDQ64011.1"/>
    <property type="molecule type" value="Genomic_DNA"/>
</dbReference>
<keyword evidence="4" id="KW-1185">Reference proteome</keyword>
<dbReference type="Proteomes" id="UP000295391">
    <property type="component" value="Unassembled WGS sequence"/>
</dbReference>
<dbReference type="RefSeq" id="WP_133572649.1">
    <property type="nucleotide sequence ID" value="NZ_SNYR01000002.1"/>
</dbReference>
<reference evidence="3 4" key="1">
    <citation type="submission" date="2019-03" db="EMBL/GenBank/DDBJ databases">
        <title>Genomic Encyclopedia of Type Strains, Phase III (KMG-III): the genomes of soil and plant-associated and newly described type strains.</title>
        <authorList>
            <person name="Whitman W."/>
        </authorList>
    </citation>
    <scope>NUCLEOTIDE SEQUENCE [LARGE SCALE GENOMIC DNA]</scope>
    <source>
        <strain evidence="3 4">CGMCC 1.7002</strain>
    </source>
</reference>
<dbReference type="InterPro" id="IPR036465">
    <property type="entry name" value="vWFA_dom_sf"/>
</dbReference>
<dbReference type="AlphaFoldDB" id="A0A4R6VUX7"/>
<keyword evidence="1" id="KW-1133">Transmembrane helix</keyword>
<sequence>MLLFAKLLKRFHRDESGAFAVIFGVMAIILIAMGGSAIDFVAIQQSRASAQISMDAAVLALQPKIHTQTKAQIKETAEKLLIEGIGNATVTVTMLDPVIDKDAGSLNLKAKISLPTFFVKFVSIDKLEALIESEATRARNRLEIAMVLDNSGSMGDYGRIGALRSAAALAVDIISEYKAFPDKVFFGLVPFTDMINVDPANRNATWLDQYGRSSISWDNFDDDDNSTNTHDITSASGRLSRFDVYDSMNNVSWAGCVEARPHDTSLPFAERLDVYDKEPTSADGDTFIVPLFQPDTPDGTGYQRNYLPDTNAACSTTTSTGSCTERTWSGRYTYAGSSSTYNPDWGFPSNPTNTCSCSGRTITSSSSSWDWYYGTVTTRTCRVLGLRERQERVCKYVGRSPAQVGYDSPNGSCTVDPIAPLTNDMNSIKTKINAMEALGGTNIHMGAMWGLRVLSPQEPFSQGVGYDKGASKVMIIMTDGENTAYPAGDSFNNTYYYSMYGFHYNQRLGNLSSTSAELSTEMNRRTLQVCTNAKAEGIEVYTIGLSVTAGSANAAMLTSCATDIGKVYFPASSSDLEDVFKAIADQLSDLRLSK</sequence>
<protein>
    <submittedName>
        <fullName evidence="3">Flp pilus assembly protein TadG</fullName>
    </submittedName>
</protein>
<name>A0A4R6VUX7_9HYPH</name>
<proteinExistence type="predicted"/>
<evidence type="ECO:0000259" key="2">
    <source>
        <dbReference type="PROSITE" id="PS50234"/>
    </source>
</evidence>
<dbReference type="PROSITE" id="PS50234">
    <property type="entry name" value="VWFA"/>
    <property type="match status" value="1"/>
</dbReference>